<name>A0A4S8KJ04_DENBC</name>
<evidence type="ECO:0000313" key="2">
    <source>
        <dbReference type="Proteomes" id="UP000297245"/>
    </source>
</evidence>
<dbReference type="OrthoDB" id="2953266at2759"/>
<sequence>LNRCPESGSTEVTWLASGRCHYFWSFDPSGSTSLSRRVCNVLGLPSYRTCVIPVVPYVHDYQHEAAKYIQEIQGFDPLTQDFARACG</sequence>
<evidence type="ECO:0000313" key="1">
    <source>
        <dbReference type="EMBL" id="THU75410.1"/>
    </source>
</evidence>
<feature type="non-terminal residue" evidence="1">
    <location>
        <position position="1"/>
    </location>
</feature>
<keyword evidence="2" id="KW-1185">Reference proteome</keyword>
<dbReference type="EMBL" id="ML182182">
    <property type="protein sequence ID" value="THU75410.1"/>
    <property type="molecule type" value="Genomic_DNA"/>
</dbReference>
<reference evidence="1 2" key="1">
    <citation type="journal article" date="2019" name="Nat. Ecol. Evol.">
        <title>Megaphylogeny resolves global patterns of mushroom evolution.</title>
        <authorList>
            <person name="Varga T."/>
            <person name="Krizsan K."/>
            <person name="Foldi C."/>
            <person name="Dima B."/>
            <person name="Sanchez-Garcia M."/>
            <person name="Sanchez-Ramirez S."/>
            <person name="Szollosi G.J."/>
            <person name="Szarkandi J.G."/>
            <person name="Papp V."/>
            <person name="Albert L."/>
            <person name="Andreopoulos W."/>
            <person name="Angelini C."/>
            <person name="Antonin V."/>
            <person name="Barry K.W."/>
            <person name="Bougher N.L."/>
            <person name="Buchanan P."/>
            <person name="Buyck B."/>
            <person name="Bense V."/>
            <person name="Catcheside P."/>
            <person name="Chovatia M."/>
            <person name="Cooper J."/>
            <person name="Damon W."/>
            <person name="Desjardin D."/>
            <person name="Finy P."/>
            <person name="Geml J."/>
            <person name="Haridas S."/>
            <person name="Hughes K."/>
            <person name="Justo A."/>
            <person name="Karasinski D."/>
            <person name="Kautmanova I."/>
            <person name="Kiss B."/>
            <person name="Kocsube S."/>
            <person name="Kotiranta H."/>
            <person name="LaButti K.M."/>
            <person name="Lechner B.E."/>
            <person name="Liimatainen K."/>
            <person name="Lipzen A."/>
            <person name="Lukacs Z."/>
            <person name="Mihaltcheva S."/>
            <person name="Morgado L.N."/>
            <person name="Niskanen T."/>
            <person name="Noordeloos M.E."/>
            <person name="Ohm R.A."/>
            <person name="Ortiz-Santana B."/>
            <person name="Ovrebo C."/>
            <person name="Racz N."/>
            <person name="Riley R."/>
            <person name="Savchenko A."/>
            <person name="Shiryaev A."/>
            <person name="Soop K."/>
            <person name="Spirin V."/>
            <person name="Szebenyi C."/>
            <person name="Tomsovsky M."/>
            <person name="Tulloss R.E."/>
            <person name="Uehling J."/>
            <person name="Grigoriev I.V."/>
            <person name="Vagvolgyi C."/>
            <person name="Papp T."/>
            <person name="Martin F.M."/>
            <person name="Miettinen O."/>
            <person name="Hibbett D.S."/>
            <person name="Nagy L.G."/>
        </authorList>
    </citation>
    <scope>NUCLEOTIDE SEQUENCE [LARGE SCALE GENOMIC DNA]</scope>
    <source>
        <strain evidence="1 2">CBS 962.96</strain>
    </source>
</reference>
<feature type="non-terminal residue" evidence="1">
    <location>
        <position position="87"/>
    </location>
</feature>
<protein>
    <submittedName>
        <fullName evidence="1">Uncharacterized protein</fullName>
    </submittedName>
</protein>
<accession>A0A4S8KJ04</accession>
<proteinExistence type="predicted"/>
<gene>
    <name evidence="1" type="ORF">K435DRAFT_618520</name>
</gene>
<dbReference type="AlphaFoldDB" id="A0A4S8KJ04"/>
<organism evidence="1 2">
    <name type="scientific">Dendrothele bispora (strain CBS 962.96)</name>
    <dbReference type="NCBI Taxonomy" id="1314807"/>
    <lineage>
        <taxon>Eukaryota</taxon>
        <taxon>Fungi</taxon>
        <taxon>Dikarya</taxon>
        <taxon>Basidiomycota</taxon>
        <taxon>Agaricomycotina</taxon>
        <taxon>Agaricomycetes</taxon>
        <taxon>Agaricomycetidae</taxon>
        <taxon>Agaricales</taxon>
        <taxon>Agaricales incertae sedis</taxon>
        <taxon>Dendrothele</taxon>
    </lineage>
</organism>
<dbReference type="Proteomes" id="UP000297245">
    <property type="component" value="Unassembled WGS sequence"/>
</dbReference>